<dbReference type="InterPro" id="IPR034660">
    <property type="entry name" value="DinB/YfiT-like"/>
</dbReference>
<dbReference type="SUPFAM" id="SSF54593">
    <property type="entry name" value="Glyoxalase/Bleomycin resistance protein/Dihydroxybiphenyl dioxygenase"/>
    <property type="match status" value="1"/>
</dbReference>
<keyword evidence="3" id="KW-1185">Reference proteome</keyword>
<keyword evidence="2" id="KW-0560">Oxidoreductase</keyword>
<proteinExistence type="predicted"/>
<feature type="domain" description="DinB-like" evidence="1">
    <location>
        <begin position="139"/>
        <end position="275"/>
    </location>
</feature>
<dbReference type="Gene3D" id="3.10.180.10">
    <property type="entry name" value="2,3-Dihydroxybiphenyl 1,2-Dioxygenase, domain 1"/>
    <property type="match status" value="1"/>
</dbReference>
<dbReference type="OrthoDB" id="9793216at2"/>
<dbReference type="GeneID" id="89501426"/>
<dbReference type="STRING" id="1300222.I532_22480"/>
<keyword evidence="2" id="KW-0223">Dioxygenase</keyword>
<dbReference type="Pfam" id="PF12867">
    <property type="entry name" value="DinB_2"/>
    <property type="match status" value="1"/>
</dbReference>
<dbReference type="PATRIC" id="fig|1300222.3.peg.4723"/>
<gene>
    <name evidence="2" type="ORF">I532_22480</name>
</gene>
<comment type="caution">
    <text evidence="2">The sequence shown here is derived from an EMBL/GenBank/DDBJ whole genome shotgun (WGS) entry which is preliminary data.</text>
</comment>
<name>M8E4W3_9BACL</name>
<dbReference type="RefSeq" id="WP_003391631.1">
    <property type="nucleotide sequence ID" value="NZ_APBN01000015.1"/>
</dbReference>
<dbReference type="SUPFAM" id="SSF109854">
    <property type="entry name" value="DinB/YfiT-like putative metalloenzymes"/>
    <property type="match status" value="1"/>
</dbReference>
<protein>
    <submittedName>
        <fullName evidence="2">Glyoxalase/bleomycin resistance protein/dioxygenase</fullName>
    </submittedName>
</protein>
<dbReference type="Gene3D" id="1.20.120.450">
    <property type="entry name" value="dinb family like domain"/>
    <property type="match status" value="1"/>
</dbReference>
<dbReference type="InterPro" id="IPR024775">
    <property type="entry name" value="DinB-like"/>
</dbReference>
<dbReference type="AlphaFoldDB" id="M8E4W3"/>
<dbReference type="CDD" id="cd06587">
    <property type="entry name" value="VOC"/>
    <property type="match status" value="1"/>
</dbReference>
<dbReference type="GO" id="GO:0051213">
    <property type="term" value="F:dioxygenase activity"/>
    <property type="evidence" value="ECO:0007669"/>
    <property type="project" value="UniProtKB-KW"/>
</dbReference>
<dbReference type="Proteomes" id="UP000012081">
    <property type="component" value="Unassembled WGS sequence"/>
</dbReference>
<evidence type="ECO:0000259" key="1">
    <source>
        <dbReference type="Pfam" id="PF12867"/>
    </source>
</evidence>
<dbReference type="EMBL" id="APBN01000015">
    <property type="protein sequence ID" value="EMT50505.1"/>
    <property type="molecule type" value="Genomic_DNA"/>
</dbReference>
<organism evidence="2 3">
    <name type="scientific">Brevibacillus borstelensis AK1</name>
    <dbReference type="NCBI Taxonomy" id="1300222"/>
    <lineage>
        <taxon>Bacteria</taxon>
        <taxon>Bacillati</taxon>
        <taxon>Bacillota</taxon>
        <taxon>Bacilli</taxon>
        <taxon>Bacillales</taxon>
        <taxon>Paenibacillaceae</taxon>
        <taxon>Brevibacillus</taxon>
    </lineage>
</organism>
<reference evidence="2 3" key="1">
    <citation type="submission" date="2013-03" db="EMBL/GenBank/DDBJ databases">
        <title>Assembly of a new bacterial strain Brevibacillus borstelensis AK1.</title>
        <authorList>
            <person name="Rajan I."/>
            <person name="PoliReddy D."/>
            <person name="Sugumar T."/>
            <person name="Rathinam K."/>
            <person name="Alqarawi S."/>
            <person name="Khalil A.B."/>
            <person name="Sivakumar N."/>
        </authorList>
    </citation>
    <scope>NUCLEOTIDE SEQUENCE [LARGE SCALE GENOMIC DNA]</scope>
    <source>
        <strain evidence="2 3">AK1</strain>
    </source>
</reference>
<sequence length="284" mass="32244">MFQKADKCLRTNKFTEQLEFYRRLMGFDVEQVEGEQQLTFLIAPGGERILLAGTEQKDLSLYLTEVFDQPILGQSFYLSAPSSFYEYRDRVLAQKQHNAEWVETEWGWERLSVTDPEGYVITFWGGRNLSDGQIIAFYDEAPTRLKKALEGLNDQQLDLSRAPGKWSIRQIVLHMVDSDATSLAMVKFALAEPGRVFHGNAYDPDVWAAGLDYAHRSIQAEVELFCAIRSHIGGLLKHLPDAMDRTVSLSSGHIVSVRQRIEPLMGHALHHIGQILETRKVHGV</sequence>
<evidence type="ECO:0000313" key="3">
    <source>
        <dbReference type="Proteomes" id="UP000012081"/>
    </source>
</evidence>
<accession>M8E4W3</accession>
<evidence type="ECO:0000313" key="2">
    <source>
        <dbReference type="EMBL" id="EMT50505.1"/>
    </source>
</evidence>
<dbReference type="InterPro" id="IPR029068">
    <property type="entry name" value="Glyas_Bleomycin-R_OHBP_Dase"/>
</dbReference>